<dbReference type="Proteomes" id="UP000018936">
    <property type="component" value="Unassembled WGS sequence"/>
</dbReference>
<keyword evidence="4" id="KW-1185">Reference proteome</keyword>
<feature type="region of interest" description="Disordered" evidence="1">
    <location>
        <begin position="156"/>
        <end position="237"/>
    </location>
</feature>
<dbReference type="EMBL" id="AZIM01006971">
    <property type="protein sequence ID" value="ETE58261.1"/>
    <property type="molecule type" value="Genomic_DNA"/>
</dbReference>
<dbReference type="PANTHER" id="PTHR15623">
    <property type="entry name" value="SPERMATOGENESIS-ASSOCIATED SERINE-RICH PROTEIN 2-RELATED"/>
    <property type="match status" value="1"/>
</dbReference>
<organism evidence="3 4">
    <name type="scientific">Ophiophagus hannah</name>
    <name type="common">King cobra</name>
    <name type="synonym">Naja hannah</name>
    <dbReference type="NCBI Taxonomy" id="8665"/>
    <lineage>
        <taxon>Eukaryota</taxon>
        <taxon>Metazoa</taxon>
        <taxon>Chordata</taxon>
        <taxon>Craniata</taxon>
        <taxon>Vertebrata</taxon>
        <taxon>Euteleostomi</taxon>
        <taxon>Lepidosauria</taxon>
        <taxon>Squamata</taxon>
        <taxon>Bifurcata</taxon>
        <taxon>Unidentata</taxon>
        <taxon>Episquamata</taxon>
        <taxon>Toxicofera</taxon>
        <taxon>Serpentes</taxon>
        <taxon>Colubroidea</taxon>
        <taxon>Elapidae</taxon>
        <taxon>Elapinae</taxon>
        <taxon>Ophiophagus</taxon>
    </lineage>
</organism>
<evidence type="ECO:0000313" key="3">
    <source>
        <dbReference type="EMBL" id="ETE58261.1"/>
    </source>
</evidence>
<dbReference type="InterPro" id="IPR009816">
    <property type="entry name" value="SPATS2-like"/>
</dbReference>
<dbReference type="PANTHER" id="PTHR15623:SF8">
    <property type="entry name" value="SPATS2-LIKE PROTEIN"/>
    <property type="match status" value="1"/>
</dbReference>
<reference evidence="3 4" key="1">
    <citation type="journal article" date="2013" name="Proc. Natl. Acad. Sci. U.S.A.">
        <title>The king cobra genome reveals dynamic gene evolution and adaptation in the snake venom system.</title>
        <authorList>
            <person name="Vonk F.J."/>
            <person name="Casewell N.R."/>
            <person name="Henkel C.V."/>
            <person name="Heimberg A.M."/>
            <person name="Jansen H.J."/>
            <person name="McCleary R.J."/>
            <person name="Kerkkamp H.M."/>
            <person name="Vos R.A."/>
            <person name="Guerreiro I."/>
            <person name="Calvete J.J."/>
            <person name="Wuster W."/>
            <person name="Woods A.E."/>
            <person name="Logan J.M."/>
            <person name="Harrison R.A."/>
            <person name="Castoe T.A."/>
            <person name="de Koning A.P."/>
            <person name="Pollock D.D."/>
            <person name="Yandell M."/>
            <person name="Calderon D."/>
            <person name="Renjifo C."/>
            <person name="Currier R.B."/>
            <person name="Salgado D."/>
            <person name="Pla D."/>
            <person name="Sanz L."/>
            <person name="Hyder A.S."/>
            <person name="Ribeiro J.M."/>
            <person name="Arntzen J.W."/>
            <person name="van den Thillart G.E."/>
            <person name="Boetzer M."/>
            <person name="Pirovano W."/>
            <person name="Dirks R.P."/>
            <person name="Spaink H.P."/>
            <person name="Duboule D."/>
            <person name="McGlinn E."/>
            <person name="Kini R.M."/>
            <person name="Richardson M.K."/>
        </authorList>
    </citation>
    <scope>NUCLEOTIDE SEQUENCE</scope>
    <source>
        <tissue evidence="3">Blood</tissue>
    </source>
</reference>
<feature type="compositionally biased region" description="Basic residues" evidence="1">
    <location>
        <begin position="186"/>
        <end position="199"/>
    </location>
</feature>
<feature type="signal peptide" evidence="2">
    <location>
        <begin position="1"/>
        <end position="25"/>
    </location>
</feature>
<comment type="caution">
    <text evidence="3">The sequence shown here is derived from an EMBL/GenBank/DDBJ whole genome shotgun (WGS) entry which is preliminary data.</text>
</comment>
<protein>
    <submittedName>
        <fullName evidence="3">SPATS2-like protein</fullName>
    </submittedName>
</protein>
<proteinExistence type="predicted"/>
<sequence>WLSLPHEYLTFCIILFSLTVDILTARQKKAEELKRLTDLASQMAETQLAELRAEIKHFVSERKYDEELGRAARFSCDTEQLKMQILQCGEMTSMRNTYNQKYSNQTPAKTSDHKTAITKVSTQVLPVTQSSSHVISANKQNVSSGPRRRFRAHYHGIRINSSLKPPNPGDESDQSNPKSHFQHEYRRQHHHSFRPKNRGMVKTQEQPTPIKNLEKGAYPEKKQQKHPISGPTEPSPLCSNIARGSPCNLCPPRIETSGETPVLSVTVPAVTLVA</sequence>
<gene>
    <name evidence="3" type="primary">Spats2l</name>
    <name evidence="3" type="ORF">L345_16018</name>
</gene>
<evidence type="ECO:0000256" key="1">
    <source>
        <dbReference type="SAM" id="MobiDB-lite"/>
    </source>
</evidence>
<evidence type="ECO:0000313" key="4">
    <source>
        <dbReference type="Proteomes" id="UP000018936"/>
    </source>
</evidence>
<dbReference type="Pfam" id="PF07139">
    <property type="entry name" value="SPATS2-like"/>
    <property type="match status" value="1"/>
</dbReference>
<dbReference type="AlphaFoldDB" id="V8N8K1"/>
<dbReference type="OrthoDB" id="6136201at2759"/>
<evidence type="ECO:0000256" key="2">
    <source>
        <dbReference type="SAM" id="SignalP"/>
    </source>
</evidence>
<feature type="chain" id="PRO_5004770645" evidence="2">
    <location>
        <begin position="26"/>
        <end position="274"/>
    </location>
</feature>
<accession>V8N8K1</accession>
<feature type="non-terminal residue" evidence="3">
    <location>
        <position position="1"/>
    </location>
</feature>
<feature type="compositionally biased region" description="Basic and acidic residues" evidence="1">
    <location>
        <begin position="212"/>
        <end position="222"/>
    </location>
</feature>
<name>V8N8K1_OPHHA</name>
<dbReference type="GO" id="GO:0005737">
    <property type="term" value="C:cytoplasm"/>
    <property type="evidence" value="ECO:0007669"/>
    <property type="project" value="TreeGrafter"/>
</dbReference>
<keyword evidence="2" id="KW-0732">Signal</keyword>